<evidence type="ECO:0000256" key="1">
    <source>
        <dbReference type="ARBA" id="ARBA00022535"/>
    </source>
</evidence>
<sequence>MQAESLDVNSKEIDTHIRDDQERRLVEYVKKFLDPRGPFPNWIPLILCVMSISMDPLFFYIPVIKMDKNCMDLDKNLGVVSCVFRTVIDLFYIIYIRYNISAPRPLLPVHYIDLLAVLPLPQVVIIIIVSKMSLSKFLEAMDVLKYFVFFQFVPRVIRIYPLFKKATSTRIMLVEVTWAKAAFNLYLYIMSGHVFGALWYFFAIEREIGCWKKACIVIKKTSCNHQSFNCHKSSGNYRFLNVCSTKTHNTAFYDFGIYLDALQSGVVEGSYLQKFMYCFRWGLQSLSCFAQNLVTSIDIWENIFTISITISSVLLFTFLIGNMQFDLQRETTRSEEIKLKMKEIEQCTTFKKLSENLHRQVHKYHQHLLGENKGVDVENLLNKLPRHLRRRIKSELCLDMLKKVPNFEFLSEQQLNAMCERLEPVLYPAETYILGKGDQIDEMLFIIRGKLLSTSSNGSDRNLIDVVYRTEFCGEELSIWARDPRSSSDQLPISSRTIKAHTEVEAFALMADDMKAVFINQFRRSGSRYHPLRWRGLAACITLAAATSRRDKHRCEDEERPLNELAAADGSSTSSVGATINAMPIADNALIRRRNSKKGTNHDSLETQGS</sequence>
<keyword evidence="1" id="KW-0140">cGMP</keyword>
<dbReference type="CDD" id="cd00038">
    <property type="entry name" value="CAP_ED"/>
    <property type="match status" value="1"/>
</dbReference>
<keyword evidence="4" id="KW-0406">Ion transport</keyword>
<keyword evidence="3" id="KW-0142">cGMP-binding</keyword>
<keyword evidence="7" id="KW-0472">Membrane</keyword>
<feature type="transmembrane region" description="Helical" evidence="7">
    <location>
        <begin position="303"/>
        <end position="325"/>
    </location>
</feature>
<accession>A0AAE0AJV8</accession>
<feature type="transmembrane region" description="Helical" evidence="7">
    <location>
        <begin position="110"/>
        <end position="131"/>
    </location>
</feature>
<dbReference type="Gene3D" id="2.60.120.10">
    <property type="entry name" value="Jelly Rolls"/>
    <property type="match status" value="1"/>
</dbReference>
<keyword evidence="10" id="KW-1185">Reference proteome</keyword>
<dbReference type="SMART" id="SM00100">
    <property type="entry name" value="cNMP"/>
    <property type="match status" value="1"/>
</dbReference>
<evidence type="ECO:0000256" key="6">
    <source>
        <dbReference type="SAM" id="MobiDB-lite"/>
    </source>
</evidence>
<feature type="transmembrane region" description="Helical" evidence="7">
    <location>
        <begin position="76"/>
        <end position="98"/>
    </location>
</feature>
<keyword evidence="7" id="KW-1133">Transmembrane helix</keyword>
<evidence type="ECO:0000259" key="8">
    <source>
        <dbReference type="PROSITE" id="PS50042"/>
    </source>
</evidence>
<feature type="transmembrane region" description="Helical" evidence="7">
    <location>
        <begin position="183"/>
        <end position="203"/>
    </location>
</feature>
<evidence type="ECO:0000256" key="5">
    <source>
        <dbReference type="ARBA" id="ARBA00023303"/>
    </source>
</evidence>
<protein>
    <recommendedName>
        <fullName evidence="8">Cyclic nucleotide-binding domain-containing protein</fullName>
    </recommendedName>
</protein>
<proteinExistence type="predicted"/>
<dbReference type="GO" id="GO:0030553">
    <property type="term" value="F:cGMP binding"/>
    <property type="evidence" value="ECO:0007669"/>
    <property type="project" value="UniProtKB-KW"/>
</dbReference>
<dbReference type="SUPFAM" id="SSF81324">
    <property type="entry name" value="Voltage-gated potassium channels"/>
    <property type="match status" value="1"/>
</dbReference>
<evidence type="ECO:0000256" key="3">
    <source>
        <dbReference type="ARBA" id="ARBA00022992"/>
    </source>
</evidence>
<dbReference type="InterPro" id="IPR018490">
    <property type="entry name" value="cNMP-bd_dom_sf"/>
</dbReference>
<dbReference type="InterPro" id="IPR000595">
    <property type="entry name" value="cNMP-bd_dom"/>
</dbReference>
<dbReference type="GO" id="GO:0005516">
    <property type="term" value="F:calmodulin binding"/>
    <property type="evidence" value="ECO:0007669"/>
    <property type="project" value="UniProtKB-KW"/>
</dbReference>
<feature type="transmembrane region" description="Helical" evidence="7">
    <location>
        <begin position="143"/>
        <end position="163"/>
    </location>
</feature>
<feature type="compositionally biased region" description="Basic and acidic residues" evidence="6">
    <location>
        <begin position="600"/>
        <end position="610"/>
    </location>
</feature>
<evidence type="ECO:0000256" key="2">
    <source>
        <dbReference type="ARBA" id="ARBA00022860"/>
    </source>
</evidence>
<organism evidence="9 10">
    <name type="scientific">Dipteronia sinensis</name>
    <dbReference type="NCBI Taxonomy" id="43782"/>
    <lineage>
        <taxon>Eukaryota</taxon>
        <taxon>Viridiplantae</taxon>
        <taxon>Streptophyta</taxon>
        <taxon>Embryophyta</taxon>
        <taxon>Tracheophyta</taxon>
        <taxon>Spermatophyta</taxon>
        <taxon>Magnoliopsida</taxon>
        <taxon>eudicotyledons</taxon>
        <taxon>Gunneridae</taxon>
        <taxon>Pentapetalae</taxon>
        <taxon>rosids</taxon>
        <taxon>malvids</taxon>
        <taxon>Sapindales</taxon>
        <taxon>Sapindaceae</taxon>
        <taxon>Hippocastanoideae</taxon>
        <taxon>Acereae</taxon>
        <taxon>Dipteronia</taxon>
    </lineage>
</organism>
<keyword evidence="5" id="KW-0407">Ion channel</keyword>
<dbReference type="Gene3D" id="1.10.287.630">
    <property type="entry name" value="Helix hairpin bin"/>
    <property type="match status" value="1"/>
</dbReference>
<gene>
    <name evidence="9" type="ORF">Dsin_013153</name>
</gene>
<dbReference type="GO" id="GO:0034220">
    <property type="term" value="P:monoatomic ion transmembrane transport"/>
    <property type="evidence" value="ECO:0007669"/>
    <property type="project" value="UniProtKB-KW"/>
</dbReference>
<evidence type="ECO:0000256" key="7">
    <source>
        <dbReference type="SAM" id="Phobius"/>
    </source>
</evidence>
<dbReference type="EMBL" id="JANJYJ010000004">
    <property type="protein sequence ID" value="KAK3219183.1"/>
    <property type="molecule type" value="Genomic_DNA"/>
</dbReference>
<dbReference type="AlphaFoldDB" id="A0AAE0AJV8"/>
<dbReference type="PANTHER" id="PTHR45651:SF5">
    <property type="entry name" value="CYCLIC NUCLEOTIDE-GATED ION CHANNEL 1"/>
    <property type="match status" value="1"/>
</dbReference>
<keyword evidence="2" id="KW-0112">Calmodulin-binding</keyword>
<dbReference type="GO" id="GO:0016020">
    <property type="term" value="C:membrane"/>
    <property type="evidence" value="ECO:0007669"/>
    <property type="project" value="UniProtKB-SubCell"/>
</dbReference>
<keyword evidence="7" id="KW-0812">Transmembrane</keyword>
<keyword evidence="3" id="KW-0547">Nucleotide-binding</keyword>
<evidence type="ECO:0000313" key="9">
    <source>
        <dbReference type="EMBL" id="KAK3219183.1"/>
    </source>
</evidence>
<dbReference type="PROSITE" id="PS50042">
    <property type="entry name" value="CNMP_BINDING_3"/>
    <property type="match status" value="1"/>
</dbReference>
<reference evidence="9" key="1">
    <citation type="journal article" date="2023" name="Plant J.">
        <title>Genome sequences and population genomics provide insights into the demographic history, inbreeding, and mutation load of two 'living fossil' tree species of Dipteronia.</title>
        <authorList>
            <person name="Feng Y."/>
            <person name="Comes H.P."/>
            <person name="Chen J."/>
            <person name="Zhu S."/>
            <person name="Lu R."/>
            <person name="Zhang X."/>
            <person name="Li P."/>
            <person name="Qiu J."/>
            <person name="Olsen K.M."/>
            <person name="Qiu Y."/>
        </authorList>
    </citation>
    <scope>NUCLEOTIDE SEQUENCE</scope>
    <source>
        <strain evidence="9">NBL</strain>
    </source>
</reference>
<evidence type="ECO:0000256" key="4">
    <source>
        <dbReference type="ARBA" id="ARBA00023286"/>
    </source>
</evidence>
<dbReference type="Proteomes" id="UP001281410">
    <property type="component" value="Unassembled WGS sequence"/>
</dbReference>
<name>A0AAE0AJV8_9ROSI</name>
<dbReference type="GO" id="GO:0030552">
    <property type="term" value="F:cAMP binding"/>
    <property type="evidence" value="ECO:0007669"/>
    <property type="project" value="UniProtKB-KW"/>
</dbReference>
<dbReference type="PANTHER" id="PTHR45651">
    <property type="entry name" value="CYCLIC NUCLEOTIDE-GATED ION CHANNEL 15-RELATED-RELATED"/>
    <property type="match status" value="1"/>
</dbReference>
<keyword evidence="4" id="KW-0813">Transport</keyword>
<feature type="transmembrane region" description="Helical" evidence="7">
    <location>
        <begin position="42"/>
        <end position="64"/>
    </location>
</feature>
<dbReference type="SUPFAM" id="SSF51206">
    <property type="entry name" value="cAMP-binding domain-like"/>
    <property type="match status" value="1"/>
</dbReference>
<evidence type="ECO:0000313" key="10">
    <source>
        <dbReference type="Proteomes" id="UP001281410"/>
    </source>
</evidence>
<feature type="domain" description="Cyclic nucleotide-binding" evidence="8">
    <location>
        <begin position="406"/>
        <end position="488"/>
    </location>
</feature>
<dbReference type="InterPro" id="IPR014710">
    <property type="entry name" value="RmlC-like_jellyroll"/>
</dbReference>
<feature type="region of interest" description="Disordered" evidence="6">
    <location>
        <begin position="591"/>
        <end position="610"/>
    </location>
</feature>
<comment type="caution">
    <text evidence="9">The sequence shown here is derived from an EMBL/GenBank/DDBJ whole genome shotgun (WGS) entry which is preliminary data.</text>
</comment>
<keyword evidence="4" id="KW-1071">Ligand-gated ion channel</keyword>